<evidence type="ECO:0000259" key="2">
    <source>
        <dbReference type="Pfam" id="PF13462"/>
    </source>
</evidence>
<evidence type="ECO:0000256" key="1">
    <source>
        <dbReference type="SAM" id="SignalP"/>
    </source>
</evidence>
<gene>
    <name evidence="3" type="ORF">KUTeg_010362</name>
</gene>
<feature type="chain" id="PRO_5046773506" description="Thioredoxin-like fold domain-containing protein" evidence="1">
    <location>
        <begin position="17"/>
        <end position="159"/>
    </location>
</feature>
<dbReference type="PANTHER" id="PTHR33875:SF2">
    <property type="entry name" value="ACR183CP"/>
    <property type="match status" value="1"/>
</dbReference>
<evidence type="ECO:0000313" key="4">
    <source>
        <dbReference type="Proteomes" id="UP001217089"/>
    </source>
</evidence>
<name>A0ABQ9F6P3_TEGGR</name>
<dbReference type="InterPro" id="IPR036249">
    <property type="entry name" value="Thioredoxin-like_sf"/>
</dbReference>
<organism evidence="3 4">
    <name type="scientific">Tegillarca granosa</name>
    <name type="common">Malaysian cockle</name>
    <name type="synonym">Anadara granosa</name>
    <dbReference type="NCBI Taxonomy" id="220873"/>
    <lineage>
        <taxon>Eukaryota</taxon>
        <taxon>Metazoa</taxon>
        <taxon>Spiralia</taxon>
        <taxon>Lophotrochozoa</taxon>
        <taxon>Mollusca</taxon>
        <taxon>Bivalvia</taxon>
        <taxon>Autobranchia</taxon>
        <taxon>Pteriomorphia</taxon>
        <taxon>Arcoida</taxon>
        <taxon>Arcoidea</taxon>
        <taxon>Arcidae</taxon>
        <taxon>Tegillarca</taxon>
    </lineage>
</organism>
<feature type="domain" description="Thioredoxin-like fold" evidence="2">
    <location>
        <begin position="32"/>
        <end position="90"/>
    </location>
</feature>
<dbReference type="CDD" id="cd02972">
    <property type="entry name" value="DsbA_family"/>
    <property type="match status" value="1"/>
</dbReference>
<sequence length="159" mass="17267">MLRLFILLAVTGESLSQIPIPKRQVGFVFNGGHADAPVHLDAYMGPLCPYSRQAFPTITQLAAEYGPDKLKLTIHLFPLPYHRNSFLVAMGQHVVDQVTNGGVSGTPTFMVNDVLVNAYSSWTVTDWKTLIDPLLADHSSTAEPVGTHTTNNLQPGLVG</sequence>
<dbReference type="PANTHER" id="PTHR33875">
    <property type="entry name" value="OS09G0542200 PROTEIN"/>
    <property type="match status" value="1"/>
</dbReference>
<keyword evidence="4" id="KW-1185">Reference proteome</keyword>
<dbReference type="SUPFAM" id="SSF52833">
    <property type="entry name" value="Thioredoxin-like"/>
    <property type="match status" value="1"/>
</dbReference>
<feature type="signal peptide" evidence="1">
    <location>
        <begin position="1"/>
        <end position="16"/>
    </location>
</feature>
<dbReference type="Pfam" id="PF13462">
    <property type="entry name" value="Thioredoxin_4"/>
    <property type="match status" value="1"/>
</dbReference>
<accession>A0ABQ9F6P3</accession>
<keyword evidence="1" id="KW-0732">Signal</keyword>
<dbReference type="Gene3D" id="3.40.30.10">
    <property type="entry name" value="Glutaredoxin"/>
    <property type="match status" value="2"/>
</dbReference>
<dbReference type="Proteomes" id="UP001217089">
    <property type="component" value="Unassembled WGS sequence"/>
</dbReference>
<evidence type="ECO:0000313" key="3">
    <source>
        <dbReference type="EMBL" id="KAJ8312989.1"/>
    </source>
</evidence>
<dbReference type="InterPro" id="IPR012336">
    <property type="entry name" value="Thioredoxin-like_fold"/>
</dbReference>
<comment type="caution">
    <text evidence="3">The sequence shown here is derived from an EMBL/GenBank/DDBJ whole genome shotgun (WGS) entry which is preliminary data.</text>
</comment>
<reference evidence="3 4" key="1">
    <citation type="submission" date="2022-12" db="EMBL/GenBank/DDBJ databases">
        <title>Chromosome-level genome of Tegillarca granosa.</title>
        <authorList>
            <person name="Kim J."/>
        </authorList>
    </citation>
    <scope>NUCLEOTIDE SEQUENCE [LARGE SCALE GENOMIC DNA]</scope>
    <source>
        <strain evidence="3">Teg-2019</strain>
        <tissue evidence="3">Adductor muscle</tissue>
    </source>
</reference>
<proteinExistence type="predicted"/>
<dbReference type="EMBL" id="JARBDR010000440">
    <property type="protein sequence ID" value="KAJ8312989.1"/>
    <property type="molecule type" value="Genomic_DNA"/>
</dbReference>
<protein>
    <recommendedName>
        <fullName evidence="2">Thioredoxin-like fold domain-containing protein</fullName>
    </recommendedName>
</protein>